<evidence type="ECO:0000313" key="8">
    <source>
        <dbReference type="EMBL" id="KRN31693.1"/>
    </source>
</evidence>
<dbReference type="AlphaFoldDB" id="A0A0R2G496"/>
<dbReference type="InterPro" id="IPR029149">
    <property type="entry name" value="Creatin/AminoP/Spt16_N"/>
</dbReference>
<keyword evidence="9" id="KW-1185">Reference proteome</keyword>
<dbReference type="GO" id="GO:0008235">
    <property type="term" value="F:metalloexopeptidase activity"/>
    <property type="evidence" value="ECO:0007669"/>
    <property type="project" value="UniProtKB-ARBA"/>
</dbReference>
<dbReference type="Pfam" id="PF00557">
    <property type="entry name" value="Peptidase_M24"/>
    <property type="match status" value="1"/>
</dbReference>
<dbReference type="InterPro" id="IPR050659">
    <property type="entry name" value="Peptidase_M24B"/>
</dbReference>
<dbReference type="PANTHER" id="PTHR46112">
    <property type="entry name" value="AMINOPEPTIDASE"/>
    <property type="match status" value="1"/>
</dbReference>
<dbReference type="Gene3D" id="3.40.350.10">
    <property type="entry name" value="Creatinase/prolidase N-terminal domain"/>
    <property type="match status" value="1"/>
</dbReference>
<dbReference type="PANTHER" id="PTHR46112:SF10">
    <property type="entry name" value="DIPEPTIDASE YKVY-RELATED"/>
    <property type="match status" value="1"/>
</dbReference>
<dbReference type="SUPFAM" id="SSF53092">
    <property type="entry name" value="Creatinase/prolidase N-terminal domain"/>
    <property type="match status" value="1"/>
</dbReference>
<reference evidence="8 9" key="1">
    <citation type="journal article" date="2015" name="Genome Announc.">
        <title>Expanding the biotechnology potential of lactobacilli through comparative genomics of 213 strains and associated genera.</title>
        <authorList>
            <person name="Sun Z."/>
            <person name="Harris H.M."/>
            <person name="McCann A."/>
            <person name="Guo C."/>
            <person name="Argimon S."/>
            <person name="Zhang W."/>
            <person name="Yang X."/>
            <person name="Jeffery I.B."/>
            <person name="Cooney J.C."/>
            <person name="Kagawa T.F."/>
            <person name="Liu W."/>
            <person name="Song Y."/>
            <person name="Salvetti E."/>
            <person name="Wrobel A."/>
            <person name="Rasinkangas P."/>
            <person name="Parkhill J."/>
            <person name="Rea M.C."/>
            <person name="O'Sullivan O."/>
            <person name="Ritari J."/>
            <person name="Douillard F.P."/>
            <person name="Paul Ross R."/>
            <person name="Yang R."/>
            <person name="Briner A.E."/>
            <person name="Felis G.E."/>
            <person name="de Vos W.M."/>
            <person name="Barrangou R."/>
            <person name="Klaenhammer T.R."/>
            <person name="Caufield P.W."/>
            <person name="Cui Y."/>
            <person name="Zhang H."/>
            <person name="O'Toole P.W."/>
        </authorList>
    </citation>
    <scope>NUCLEOTIDE SEQUENCE [LARGE SCALE GENOMIC DNA]</scope>
    <source>
        <strain evidence="8 9">DSM 20190</strain>
    </source>
</reference>
<dbReference type="InterPro" id="IPR001131">
    <property type="entry name" value="Peptidase_M24B_aminopep-P_CS"/>
</dbReference>
<comment type="similarity">
    <text evidence="2">Belongs to the peptidase M24B family.</text>
</comment>
<dbReference type="InterPro" id="IPR000587">
    <property type="entry name" value="Creatinase_N"/>
</dbReference>
<dbReference type="OrthoDB" id="9806388at2"/>
<dbReference type="eggNOG" id="COG0006">
    <property type="taxonomic scope" value="Bacteria"/>
</dbReference>
<protein>
    <submittedName>
        <fullName evidence="8">Xaa-Pro dipeptidase</fullName>
    </submittedName>
</protein>
<dbReference type="PATRIC" id="fig|1123500.6.peg.954"/>
<dbReference type="InterPro" id="IPR036005">
    <property type="entry name" value="Creatinase/aminopeptidase-like"/>
</dbReference>
<dbReference type="PRINTS" id="PR00599">
    <property type="entry name" value="MAPEPTIDASE"/>
</dbReference>
<feature type="domain" description="Peptidase M24" evidence="6">
    <location>
        <begin position="146"/>
        <end position="348"/>
    </location>
</feature>
<evidence type="ECO:0000313" key="9">
    <source>
        <dbReference type="Proteomes" id="UP000051296"/>
    </source>
</evidence>
<comment type="cofactor">
    <cofactor evidence="1">
        <name>Mn(2+)</name>
        <dbReference type="ChEBI" id="CHEBI:29035"/>
    </cofactor>
</comment>
<dbReference type="PROSITE" id="PS00491">
    <property type="entry name" value="PROLINE_PEPTIDASE"/>
    <property type="match status" value="1"/>
</dbReference>
<dbReference type="InterPro" id="IPR000994">
    <property type="entry name" value="Pept_M24"/>
</dbReference>
<dbReference type="GO" id="GO:0004177">
    <property type="term" value="F:aminopeptidase activity"/>
    <property type="evidence" value="ECO:0007669"/>
    <property type="project" value="UniProtKB-ARBA"/>
</dbReference>
<dbReference type="Gene3D" id="3.90.230.10">
    <property type="entry name" value="Creatinase/methionine aminopeptidase superfamily"/>
    <property type="match status" value="1"/>
</dbReference>
<sequence>MTNHIQDIQTWLNTQELDGAYLSDYHSIAYLTGFESDPIERILALFIFPQADPFIFAPALEVAAIKETGWPYPVYGYQDAQDPFALIAEHVKASSKRVERFAVEKGNLTLSHAEALKQNLPGLNFVANLTPLIEQMRLIKTPAEIEKMRQAGRDADRAFALGFAALAAGKTEREVMAELEYQLKSAGVAGMSFETLIQFGQHAAEPHGATGQTTLAPGDLALFDLGTIFDGYVSDATRTVAYQSVSDHQREVYDVVLTAQLAAQDAVKPGMTAGELDAIAHDIITDAGYGEYFVHRLGHGLGSSVHESIQIAPDNPLILEPGMAFSIEPGIYIPGDLGIRIEDSIVLTNQGAESMTHTSKALQIID</sequence>
<dbReference type="InterPro" id="IPR001714">
    <property type="entry name" value="Pept_M24_MAP"/>
</dbReference>
<evidence type="ECO:0000256" key="5">
    <source>
        <dbReference type="ARBA" id="ARBA00023211"/>
    </source>
</evidence>
<evidence type="ECO:0000256" key="4">
    <source>
        <dbReference type="ARBA" id="ARBA00022801"/>
    </source>
</evidence>
<evidence type="ECO:0000256" key="2">
    <source>
        <dbReference type="ARBA" id="ARBA00008766"/>
    </source>
</evidence>
<accession>A0A0R2G496</accession>
<comment type="caution">
    <text evidence="8">The sequence shown here is derived from an EMBL/GenBank/DDBJ whole genome shotgun (WGS) entry which is preliminary data.</text>
</comment>
<evidence type="ECO:0000259" key="7">
    <source>
        <dbReference type="Pfam" id="PF01321"/>
    </source>
</evidence>
<name>A0A0R2G496_9LACO</name>
<evidence type="ECO:0000259" key="6">
    <source>
        <dbReference type="Pfam" id="PF00557"/>
    </source>
</evidence>
<dbReference type="RefSeq" id="WP_022791800.1">
    <property type="nucleotide sequence ID" value="NZ_ATUU01000003.1"/>
</dbReference>
<evidence type="ECO:0000256" key="1">
    <source>
        <dbReference type="ARBA" id="ARBA00001936"/>
    </source>
</evidence>
<evidence type="ECO:0000256" key="3">
    <source>
        <dbReference type="ARBA" id="ARBA00022723"/>
    </source>
</evidence>
<dbReference type="STRING" id="1123500.GCA_000420365_01049"/>
<keyword evidence="4" id="KW-0378">Hydrolase</keyword>
<dbReference type="Pfam" id="PF01321">
    <property type="entry name" value="Creatinase_N"/>
    <property type="match status" value="1"/>
</dbReference>
<proteinExistence type="inferred from homology"/>
<keyword evidence="3" id="KW-0479">Metal-binding</keyword>
<keyword evidence="5" id="KW-0464">Manganese</keyword>
<dbReference type="EMBL" id="JQAX01000003">
    <property type="protein sequence ID" value="KRN31693.1"/>
    <property type="molecule type" value="Genomic_DNA"/>
</dbReference>
<organism evidence="8 9">
    <name type="scientific">Weissella halotolerans DSM 20190</name>
    <dbReference type="NCBI Taxonomy" id="1123500"/>
    <lineage>
        <taxon>Bacteria</taxon>
        <taxon>Bacillati</taxon>
        <taxon>Bacillota</taxon>
        <taxon>Bacilli</taxon>
        <taxon>Lactobacillales</taxon>
        <taxon>Lactobacillaceae</taxon>
        <taxon>Weissella</taxon>
    </lineage>
</organism>
<feature type="domain" description="Creatinase N-terminal" evidence="7">
    <location>
        <begin position="5"/>
        <end position="139"/>
    </location>
</feature>
<dbReference type="GO" id="GO:0046872">
    <property type="term" value="F:metal ion binding"/>
    <property type="evidence" value="ECO:0007669"/>
    <property type="project" value="UniProtKB-KW"/>
</dbReference>
<dbReference type="SUPFAM" id="SSF55920">
    <property type="entry name" value="Creatinase/aminopeptidase"/>
    <property type="match status" value="1"/>
</dbReference>
<gene>
    <name evidence="8" type="ORF">IV68_GL000948</name>
</gene>
<dbReference type="InParanoid" id="A0A0R2G496"/>
<dbReference type="Proteomes" id="UP000051296">
    <property type="component" value="Unassembled WGS sequence"/>
</dbReference>
<dbReference type="FunCoup" id="A0A0R2G496">
    <property type="interactions" value="246"/>
</dbReference>
<dbReference type="CDD" id="cd01092">
    <property type="entry name" value="APP-like"/>
    <property type="match status" value="1"/>
</dbReference>